<dbReference type="Gene3D" id="1.25.40.10">
    <property type="entry name" value="Tetratricopeptide repeat domain"/>
    <property type="match status" value="1"/>
</dbReference>
<evidence type="ECO:0000313" key="3">
    <source>
        <dbReference type="Proteomes" id="UP000076643"/>
    </source>
</evidence>
<gene>
    <name evidence="2" type="ORF">N475_10795</name>
</gene>
<feature type="repeat" description="TPR" evidence="1">
    <location>
        <begin position="170"/>
        <end position="203"/>
    </location>
</feature>
<dbReference type="SUPFAM" id="SSF48452">
    <property type="entry name" value="TPR-like"/>
    <property type="match status" value="1"/>
</dbReference>
<dbReference type="InterPro" id="IPR011990">
    <property type="entry name" value="TPR-like_helical_dom_sf"/>
</dbReference>
<dbReference type="PROSITE" id="PS50005">
    <property type="entry name" value="TPR"/>
    <property type="match status" value="1"/>
</dbReference>
<comment type="caution">
    <text evidence="2">The sequence shown here is derived from an EMBL/GenBank/DDBJ whole genome shotgun (WGS) entry which is preliminary data.</text>
</comment>
<dbReference type="InterPro" id="IPR019734">
    <property type="entry name" value="TPR_rpt"/>
</dbReference>
<name>A0A166XYU0_9GAMM</name>
<dbReference type="EMBL" id="AUYB01000091">
    <property type="protein sequence ID" value="KZN41052.1"/>
    <property type="molecule type" value="Genomic_DNA"/>
</dbReference>
<dbReference type="Proteomes" id="UP000076643">
    <property type="component" value="Unassembled WGS sequence"/>
</dbReference>
<dbReference type="Pfam" id="PF13424">
    <property type="entry name" value="TPR_12"/>
    <property type="match status" value="1"/>
</dbReference>
<dbReference type="SMART" id="SM00028">
    <property type="entry name" value="TPR"/>
    <property type="match status" value="2"/>
</dbReference>
<organism evidence="2 3">
    <name type="scientific">Pseudoalteromonas luteoviolacea DSM 6061</name>
    <dbReference type="NCBI Taxonomy" id="1365250"/>
    <lineage>
        <taxon>Bacteria</taxon>
        <taxon>Pseudomonadati</taxon>
        <taxon>Pseudomonadota</taxon>
        <taxon>Gammaproteobacteria</taxon>
        <taxon>Alteromonadales</taxon>
        <taxon>Pseudoalteromonadaceae</taxon>
        <taxon>Pseudoalteromonas</taxon>
    </lineage>
</organism>
<evidence type="ECO:0000313" key="2">
    <source>
        <dbReference type="EMBL" id="KZN41052.1"/>
    </source>
</evidence>
<reference evidence="2 3" key="1">
    <citation type="submission" date="2013-07" db="EMBL/GenBank/DDBJ databases">
        <title>Comparative Genomic and Metabolomic Analysis of Twelve Strains of Pseudoalteromonas luteoviolacea.</title>
        <authorList>
            <person name="Vynne N.G."/>
            <person name="Mansson M."/>
            <person name="Gram L."/>
        </authorList>
    </citation>
    <scope>NUCLEOTIDE SEQUENCE [LARGE SCALE GENOMIC DNA]</scope>
    <source>
        <strain evidence="2 3">DSM 6061</strain>
    </source>
</reference>
<sequence>MLAAIWLSVTVALTPSEMFKTLNQLKDLNSKNSPQAADLFRSIESRLPRKPSRGLYELYRIGLESGVRVQDTDLVSSVVTVLASKPWQSITEGGELDIVTAVAIYHRRIHDYSHAEALNECAISYAANPKEFARVANNMAVVYRYSGQLAKASKILKESLLLAEDREIIANIKNNLGNIYFDQEKYRNAQLMYKRAFRFHSEVGQSGYAAGTGLNLLNTQIFLQDWQSFTRYKSSVEMEIEASNLSVFKSFFIWQQHLFEVTQKGKELKSEEIAQLIDAIPLLLKSELGPSLEFYAKLLNNQLLHQALQNQLEKTPNIRDIKAPTGKRVELTKWCSNSSVAKKYFSDF</sequence>
<evidence type="ECO:0000256" key="1">
    <source>
        <dbReference type="PROSITE-ProRule" id="PRU00339"/>
    </source>
</evidence>
<dbReference type="PATRIC" id="fig|1365250.3.peg.1235"/>
<proteinExistence type="predicted"/>
<protein>
    <submittedName>
        <fullName evidence="2">Uncharacterized protein</fullName>
    </submittedName>
</protein>
<accession>A0A166XYU0</accession>
<keyword evidence="3" id="KW-1185">Reference proteome</keyword>
<dbReference type="RefSeq" id="WP_063356092.1">
    <property type="nucleotide sequence ID" value="NZ_AQHB01000049.1"/>
</dbReference>
<keyword evidence="1" id="KW-0802">TPR repeat</keyword>
<dbReference type="AlphaFoldDB" id="A0A166XYU0"/>